<dbReference type="Proteomes" id="UP000466906">
    <property type="component" value="Chromosome"/>
</dbReference>
<keyword evidence="2" id="KW-1185">Reference proteome</keyword>
<dbReference type="AlphaFoldDB" id="A0A6N4UWC3"/>
<accession>A0A6N4UWC3</accession>
<protein>
    <recommendedName>
        <fullName evidence="3">Heme-binding protein</fullName>
    </recommendedName>
</protein>
<dbReference type="EMBL" id="AP022565">
    <property type="protein sequence ID" value="BBX28133.1"/>
    <property type="molecule type" value="Genomic_DNA"/>
</dbReference>
<dbReference type="SUPFAM" id="SSF55136">
    <property type="entry name" value="Probable bacterial effector-binding domain"/>
    <property type="match status" value="2"/>
</dbReference>
<evidence type="ECO:0008006" key="3">
    <source>
        <dbReference type="Google" id="ProtNLM"/>
    </source>
</evidence>
<organism evidence="1 2">
    <name type="scientific">Mycolicibacterium alvei</name>
    <dbReference type="NCBI Taxonomy" id="67081"/>
    <lineage>
        <taxon>Bacteria</taxon>
        <taxon>Bacillati</taxon>
        <taxon>Actinomycetota</taxon>
        <taxon>Actinomycetes</taxon>
        <taxon>Mycobacteriales</taxon>
        <taxon>Mycobacteriaceae</taxon>
        <taxon>Mycolicibacterium</taxon>
    </lineage>
</organism>
<dbReference type="KEGG" id="malv:MALV_32580"/>
<dbReference type="InterPro" id="IPR011256">
    <property type="entry name" value="Reg_factor_effector_dom_sf"/>
</dbReference>
<dbReference type="PANTHER" id="PTHR11220:SF58">
    <property type="entry name" value="SOUL HEME-BINDING FAMILY PROTEIN"/>
    <property type="match status" value="1"/>
</dbReference>
<dbReference type="PANTHER" id="PTHR11220">
    <property type="entry name" value="HEME-BINDING PROTEIN-RELATED"/>
    <property type="match status" value="1"/>
</dbReference>
<dbReference type="InterPro" id="IPR006917">
    <property type="entry name" value="SOUL_heme-bd"/>
</dbReference>
<name>A0A6N4UWC3_9MYCO</name>
<dbReference type="Gene3D" id="3.20.80.10">
    <property type="entry name" value="Regulatory factor, effector binding domain"/>
    <property type="match status" value="2"/>
</dbReference>
<reference evidence="1 2" key="1">
    <citation type="journal article" date="2019" name="Emerg. Microbes Infect.">
        <title>Comprehensive subspecies identification of 175 nontuberculous mycobacteria species based on 7547 genomic profiles.</title>
        <authorList>
            <person name="Matsumoto Y."/>
            <person name="Kinjo T."/>
            <person name="Motooka D."/>
            <person name="Nabeya D."/>
            <person name="Jung N."/>
            <person name="Uechi K."/>
            <person name="Horii T."/>
            <person name="Iida T."/>
            <person name="Fujita J."/>
            <person name="Nakamura S."/>
        </authorList>
    </citation>
    <scope>NUCLEOTIDE SEQUENCE [LARGE SCALE GENOMIC DNA]</scope>
    <source>
        <strain evidence="1 2">JCM 12272</strain>
    </source>
</reference>
<gene>
    <name evidence="1" type="ORF">MALV_32580</name>
</gene>
<dbReference type="Pfam" id="PF04832">
    <property type="entry name" value="SOUL"/>
    <property type="match status" value="2"/>
</dbReference>
<sequence>MWKELRATARQFLGMIASTLGIRMSVEEPPYSAQALARGVELRRYGPRVVAQTVVVADEEEARSAGFRRVAAYIFGANHRSGLIAMTAPVSRQAISRRGQKIAMTAPVAQQMIENDGWVIRFYMPAGSTLSSLPTPDDPRVALVTVSPETVAVLRFSGDRGPGSVAVRTRHLREVLRDYGFVEAGEPAAWFYDPPWTLPCRRRNEIAVAVES</sequence>
<proteinExistence type="predicted"/>
<evidence type="ECO:0000313" key="1">
    <source>
        <dbReference type="EMBL" id="BBX28133.1"/>
    </source>
</evidence>
<evidence type="ECO:0000313" key="2">
    <source>
        <dbReference type="Proteomes" id="UP000466906"/>
    </source>
</evidence>